<dbReference type="EMBL" id="JARDXE010000001">
    <property type="protein sequence ID" value="MDE8643325.1"/>
    <property type="molecule type" value="Genomic_DNA"/>
</dbReference>
<dbReference type="InterPro" id="IPR010318">
    <property type="entry name" value="S-Me-THD_N"/>
</dbReference>
<dbReference type="InterPro" id="IPR024071">
    <property type="entry name" value="S-Me-THD_C_sf"/>
</dbReference>
<gene>
    <name evidence="4" type="ORF">CHR55_16985</name>
    <name evidence="3" type="ORF">PXH69_00100</name>
</gene>
<dbReference type="KEGG" id="rqi:C1M55_03135"/>
<reference evidence="3" key="2">
    <citation type="submission" date="2023-02" db="EMBL/GenBank/DDBJ databases">
        <title>A novel hydrolase synthesized by Rhodococcus erythropolis HQ is responsible for the detoxification of Zearalenone.</title>
        <authorList>
            <person name="Hu J."/>
            <person name="Xu J."/>
        </authorList>
    </citation>
    <scope>NUCLEOTIDE SEQUENCE</scope>
    <source>
        <strain evidence="3">HQ</strain>
    </source>
</reference>
<dbReference type="Gene3D" id="3.40.1610.10">
    <property type="entry name" value="CV3147-like domain"/>
    <property type="match status" value="1"/>
</dbReference>
<dbReference type="InterPro" id="IPR027479">
    <property type="entry name" value="S-Me-THD_N_sf"/>
</dbReference>
<evidence type="ECO:0000259" key="2">
    <source>
        <dbReference type="Pfam" id="PF20906"/>
    </source>
</evidence>
<accession>A0A2A5J9P7</accession>
<evidence type="ECO:0000313" key="5">
    <source>
        <dbReference type="Proteomes" id="UP000230886"/>
    </source>
</evidence>
<comment type="caution">
    <text evidence="4">The sequence shown here is derived from an EMBL/GenBank/DDBJ whole genome shotgun (WGS) entry which is preliminary data.</text>
</comment>
<dbReference type="AlphaFoldDB" id="A0A2A5J9P7"/>
<dbReference type="RefSeq" id="WP_050655919.1">
    <property type="nucleotide sequence ID" value="NZ_CP025959.1"/>
</dbReference>
<reference evidence="4 5" key="1">
    <citation type="submission" date="2017-07" db="EMBL/GenBank/DDBJ databases">
        <title>Draft sequence of Rhodococcus enclensis 23b-28.</title>
        <authorList>
            <person name="Besaury L."/>
            <person name="Sancelme M."/>
            <person name="Amato P."/>
            <person name="Lallement A."/>
            <person name="Delort A.-M."/>
        </authorList>
    </citation>
    <scope>NUCLEOTIDE SEQUENCE [LARGE SCALE GENOMIC DNA]</scope>
    <source>
        <strain evidence="4 5">23b-28</strain>
    </source>
</reference>
<feature type="domain" description="S-Me-THD N-terminal" evidence="1">
    <location>
        <begin position="9"/>
        <end position="164"/>
    </location>
</feature>
<sequence length="369" mass="39328">MSWTLRTADLDDLARGAALLGTGGGGDPFVGKMLVTQALGEAGEITILDPEELDDDAWVIPVAQMGAPTVVVEKMPRGTEPELALITLEKHTGRTADATMPMECGGINSMIPLLVAARRGLPVVDADGMGRAFPQLEMETFSVYGISASPLAMANEHDEVAIFDTGSDNSRLEGLARGVTSRFGGMAHIAQYSMTGADVKRTAIPRTLSLAMTIGRSIRLSREQRVDPVQALVDSLADTLYGYGRVLFHGKVIDVDRRTDEGFARGSVRIAGVGDEELEVQFQNENLIAVQSGVMVAIVPDLICIVEADTAEPITTEGLRYGQRVAVIGIATPPIMRTPEALAVFGPASFGLDRPFLPVETLEQPVLAE</sequence>
<dbReference type="Proteomes" id="UP001217325">
    <property type="component" value="Unassembled WGS sequence"/>
</dbReference>
<evidence type="ECO:0000313" key="3">
    <source>
        <dbReference type="EMBL" id="MDE8643325.1"/>
    </source>
</evidence>
<dbReference type="Gene3D" id="2.40.390.10">
    <property type="entry name" value="CV3147-like"/>
    <property type="match status" value="1"/>
</dbReference>
<organism evidence="4 5">
    <name type="scientific">Rhodococcus qingshengii</name>
    <dbReference type="NCBI Taxonomy" id="334542"/>
    <lineage>
        <taxon>Bacteria</taxon>
        <taxon>Bacillati</taxon>
        <taxon>Actinomycetota</taxon>
        <taxon>Actinomycetes</taxon>
        <taxon>Mycobacteriales</taxon>
        <taxon>Nocardiaceae</taxon>
        <taxon>Rhodococcus</taxon>
        <taxon>Rhodococcus erythropolis group</taxon>
    </lineage>
</organism>
<dbReference type="InterPro" id="IPR048350">
    <property type="entry name" value="S-Me-THD-like_C"/>
</dbReference>
<evidence type="ECO:0000313" key="4">
    <source>
        <dbReference type="EMBL" id="PCK26285.1"/>
    </source>
</evidence>
<feature type="domain" description="S-Me-THD-like C-terminal" evidence="2">
    <location>
        <begin position="168"/>
        <end position="359"/>
    </location>
</feature>
<name>A0A2A5J9P7_RHOSG</name>
<dbReference type="Proteomes" id="UP000230886">
    <property type="component" value="Unassembled WGS sequence"/>
</dbReference>
<dbReference type="EMBL" id="NOVD01000010">
    <property type="protein sequence ID" value="PCK26285.1"/>
    <property type="molecule type" value="Genomic_DNA"/>
</dbReference>
<dbReference type="Pfam" id="PF06032">
    <property type="entry name" value="S-Me-THD_N"/>
    <property type="match status" value="1"/>
</dbReference>
<proteinExistence type="predicted"/>
<dbReference type="Pfam" id="PF20906">
    <property type="entry name" value="S-Me-THD_C"/>
    <property type="match status" value="1"/>
</dbReference>
<dbReference type="SUPFAM" id="SSF160991">
    <property type="entry name" value="CV3147-like"/>
    <property type="match status" value="1"/>
</dbReference>
<evidence type="ECO:0000259" key="1">
    <source>
        <dbReference type="Pfam" id="PF06032"/>
    </source>
</evidence>
<protein>
    <submittedName>
        <fullName evidence="4">DUF917 domain-containing protein</fullName>
    </submittedName>
</protein>